<dbReference type="EMBL" id="CM009296">
    <property type="protein sequence ID" value="PNT27529.1"/>
    <property type="molecule type" value="Genomic_DNA"/>
</dbReference>
<dbReference type="InParanoid" id="A0A2K1ZQH2"/>
<dbReference type="Proteomes" id="UP000006729">
    <property type="component" value="Chromosome 7"/>
</dbReference>
<keyword evidence="3" id="KW-1185">Reference proteome</keyword>
<dbReference type="AlphaFoldDB" id="A0A2K1ZQH2"/>
<name>A0A2K1ZQH2_POPTR</name>
<evidence type="ECO:0000313" key="2">
    <source>
        <dbReference type="EMBL" id="PNT27529.1"/>
    </source>
</evidence>
<gene>
    <name evidence="2" type="ORF">POPTR_007G069900</name>
</gene>
<organism evidence="2 3">
    <name type="scientific">Populus trichocarpa</name>
    <name type="common">Western balsam poplar</name>
    <name type="synonym">Populus balsamifera subsp. trichocarpa</name>
    <dbReference type="NCBI Taxonomy" id="3694"/>
    <lineage>
        <taxon>Eukaryota</taxon>
        <taxon>Viridiplantae</taxon>
        <taxon>Streptophyta</taxon>
        <taxon>Embryophyta</taxon>
        <taxon>Tracheophyta</taxon>
        <taxon>Spermatophyta</taxon>
        <taxon>Magnoliopsida</taxon>
        <taxon>eudicotyledons</taxon>
        <taxon>Gunneridae</taxon>
        <taxon>Pentapetalae</taxon>
        <taxon>rosids</taxon>
        <taxon>fabids</taxon>
        <taxon>Malpighiales</taxon>
        <taxon>Salicaceae</taxon>
        <taxon>Saliceae</taxon>
        <taxon>Populus</taxon>
    </lineage>
</organism>
<reference evidence="2 3" key="1">
    <citation type="journal article" date="2006" name="Science">
        <title>The genome of black cottonwood, Populus trichocarpa (Torr. &amp; Gray).</title>
        <authorList>
            <person name="Tuskan G.A."/>
            <person name="Difazio S."/>
            <person name="Jansson S."/>
            <person name="Bohlmann J."/>
            <person name="Grigoriev I."/>
            <person name="Hellsten U."/>
            <person name="Putnam N."/>
            <person name="Ralph S."/>
            <person name="Rombauts S."/>
            <person name="Salamov A."/>
            <person name="Schein J."/>
            <person name="Sterck L."/>
            <person name="Aerts A."/>
            <person name="Bhalerao R.R."/>
            <person name="Bhalerao R.P."/>
            <person name="Blaudez D."/>
            <person name="Boerjan W."/>
            <person name="Brun A."/>
            <person name="Brunner A."/>
            <person name="Busov V."/>
            <person name="Campbell M."/>
            <person name="Carlson J."/>
            <person name="Chalot M."/>
            <person name="Chapman J."/>
            <person name="Chen G.L."/>
            <person name="Cooper D."/>
            <person name="Coutinho P.M."/>
            <person name="Couturier J."/>
            <person name="Covert S."/>
            <person name="Cronk Q."/>
            <person name="Cunningham R."/>
            <person name="Davis J."/>
            <person name="Degroeve S."/>
            <person name="Dejardin A."/>
            <person name="Depamphilis C."/>
            <person name="Detter J."/>
            <person name="Dirks B."/>
            <person name="Dubchak I."/>
            <person name="Duplessis S."/>
            <person name="Ehlting J."/>
            <person name="Ellis B."/>
            <person name="Gendler K."/>
            <person name="Goodstein D."/>
            <person name="Gribskov M."/>
            <person name="Grimwood J."/>
            <person name="Groover A."/>
            <person name="Gunter L."/>
            <person name="Hamberger B."/>
            <person name="Heinze B."/>
            <person name="Helariutta Y."/>
            <person name="Henrissat B."/>
            <person name="Holligan D."/>
            <person name="Holt R."/>
            <person name="Huang W."/>
            <person name="Islam-Faridi N."/>
            <person name="Jones S."/>
            <person name="Jones-Rhoades M."/>
            <person name="Jorgensen R."/>
            <person name="Joshi C."/>
            <person name="Kangasjarvi J."/>
            <person name="Karlsson J."/>
            <person name="Kelleher C."/>
            <person name="Kirkpatrick R."/>
            <person name="Kirst M."/>
            <person name="Kohler A."/>
            <person name="Kalluri U."/>
            <person name="Larimer F."/>
            <person name="Leebens-Mack J."/>
            <person name="Leple J.C."/>
            <person name="Locascio P."/>
            <person name="Lou Y."/>
            <person name="Lucas S."/>
            <person name="Martin F."/>
            <person name="Montanini B."/>
            <person name="Napoli C."/>
            <person name="Nelson D.R."/>
            <person name="Nelson C."/>
            <person name="Nieminen K."/>
            <person name="Nilsson O."/>
            <person name="Pereda V."/>
            <person name="Peter G."/>
            <person name="Philippe R."/>
            <person name="Pilate G."/>
            <person name="Poliakov A."/>
            <person name="Razumovskaya J."/>
            <person name="Richardson P."/>
            <person name="Rinaldi C."/>
            <person name="Ritland K."/>
            <person name="Rouze P."/>
            <person name="Ryaboy D."/>
            <person name="Schmutz J."/>
            <person name="Schrader J."/>
            <person name="Segerman B."/>
            <person name="Shin H."/>
            <person name="Siddiqui A."/>
            <person name="Sterky F."/>
            <person name="Terry A."/>
            <person name="Tsai C.J."/>
            <person name="Uberbacher E."/>
            <person name="Unneberg P."/>
            <person name="Vahala J."/>
            <person name="Wall K."/>
            <person name="Wessler S."/>
            <person name="Yang G."/>
            <person name="Yin T."/>
            <person name="Douglas C."/>
            <person name="Marra M."/>
            <person name="Sandberg G."/>
            <person name="Van de Peer Y."/>
            <person name="Rokhsar D."/>
        </authorList>
    </citation>
    <scope>NUCLEOTIDE SEQUENCE [LARGE SCALE GENOMIC DNA]</scope>
    <source>
        <strain evidence="3">cv. Nisqually</strain>
    </source>
</reference>
<protein>
    <submittedName>
        <fullName evidence="2">Uncharacterized protein</fullName>
    </submittedName>
</protein>
<evidence type="ECO:0000256" key="1">
    <source>
        <dbReference type="SAM" id="MobiDB-lite"/>
    </source>
</evidence>
<sequence>MIEPTPRCRNGDPPSRCAGLGAETTSLGTEARRKHLEEFGERKISKLTNHVEDIVIREGQFQSFDLKLKKLVASDDLPVMDELANKDIEDMVISDNFLKATMEDYLGVPLHTMVKVLKVIDDDELKFEVRECVEELQ</sequence>
<accession>A0A2K1ZQH2</accession>
<evidence type="ECO:0000313" key="3">
    <source>
        <dbReference type="Proteomes" id="UP000006729"/>
    </source>
</evidence>
<feature type="region of interest" description="Disordered" evidence="1">
    <location>
        <begin position="1"/>
        <end position="24"/>
    </location>
</feature>
<proteinExistence type="predicted"/>